<organism evidence="2 3">
    <name type="scientific">Didymodactylos carnosus</name>
    <dbReference type="NCBI Taxonomy" id="1234261"/>
    <lineage>
        <taxon>Eukaryota</taxon>
        <taxon>Metazoa</taxon>
        <taxon>Spiralia</taxon>
        <taxon>Gnathifera</taxon>
        <taxon>Rotifera</taxon>
        <taxon>Eurotatoria</taxon>
        <taxon>Bdelloidea</taxon>
        <taxon>Philodinida</taxon>
        <taxon>Philodinidae</taxon>
        <taxon>Didymodactylos</taxon>
    </lineage>
</organism>
<protein>
    <submittedName>
        <fullName evidence="2">Uncharacterized protein</fullName>
    </submittedName>
</protein>
<dbReference type="EMBL" id="CAJOBA010072022">
    <property type="protein sequence ID" value="CAF4397149.1"/>
    <property type="molecule type" value="Genomic_DNA"/>
</dbReference>
<proteinExistence type="predicted"/>
<dbReference type="Proteomes" id="UP000677228">
    <property type="component" value="Unassembled WGS sequence"/>
</dbReference>
<comment type="caution">
    <text evidence="2">The sequence shown here is derived from an EMBL/GenBank/DDBJ whole genome shotgun (WGS) entry which is preliminary data.</text>
</comment>
<dbReference type="Proteomes" id="UP000682733">
    <property type="component" value="Unassembled WGS sequence"/>
</dbReference>
<feature type="non-terminal residue" evidence="2">
    <location>
        <position position="1"/>
    </location>
</feature>
<dbReference type="Gene3D" id="1.10.1410.40">
    <property type="match status" value="1"/>
</dbReference>
<dbReference type="EMBL" id="CAJNOK010048554">
    <property type="protein sequence ID" value="CAF1592464.1"/>
    <property type="molecule type" value="Genomic_DNA"/>
</dbReference>
<evidence type="ECO:0000313" key="1">
    <source>
        <dbReference type="EMBL" id="CAF1592464.1"/>
    </source>
</evidence>
<reference evidence="2" key="1">
    <citation type="submission" date="2021-02" db="EMBL/GenBank/DDBJ databases">
        <authorList>
            <person name="Nowell W R."/>
        </authorList>
    </citation>
    <scope>NUCLEOTIDE SEQUENCE</scope>
</reference>
<evidence type="ECO:0000313" key="3">
    <source>
        <dbReference type="Proteomes" id="UP000682733"/>
    </source>
</evidence>
<accession>A0A8S2VFN1</accession>
<dbReference type="AlphaFoldDB" id="A0A8S2VFN1"/>
<sequence>MCEMYDLKNDYKNVNDEQEISRDLFKRFINFFRERLETKLCQHYFIEQINLLSTENQSDIIDLSNINIQEIIDCLVTFVNNVQRRWPIIKYLIFENDSMKEFVIEKRHMFVKYGIKFCEQFIYDDTLGYLKQNCFSETLQTNIKHSKQIDYPYDEYNRPIQCSITLKKSEQTEKEEELSILIPIDVLFDEFWNGNFPYLVDHVLVLSTAGYLITKFIFATDKYYQESNP</sequence>
<gene>
    <name evidence="1" type="ORF">OVA965_LOCUS41632</name>
    <name evidence="2" type="ORF">TMI583_LOCUS43328</name>
</gene>
<name>A0A8S2VFN1_9BILA</name>
<evidence type="ECO:0000313" key="2">
    <source>
        <dbReference type="EMBL" id="CAF4397149.1"/>
    </source>
</evidence>